<feature type="compositionally biased region" description="Polar residues" evidence="7">
    <location>
        <begin position="123"/>
        <end position="135"/>
    </location>
</feature>
<feature type="compositionally biased region" description="Basic residues" evidence="7">
    <location>
        <begin position="445"/>
        <end position="455"/>
    </location>
</feature>
<reference evidence="9" key="1">
    <citation type="submission" date="2020-01" db="EMBL/GenBank/DDBJ databases">
        <title>Genome sequence of Kobresia littledalei, the first chromosome-level genome in the family Cyperaceae.</title>
        <authorList>
            <person name="Qu G."/>
        </authorList>
    </citation>
    <scope>NUCLEOTIDE SEQUENCE</scope>
    <source>
        <strain evidence="9">C.B.Clarke</strain>
        <tissue evidence="9">Leaf</tissue>
    </source>
</reference>
<dbReference type="GO" id="GO:0035267">
    <property type="term" value="C:NuA4 histone acetyltransferase complex"/>
    <property type="evidence" value="ECO:0007669"/>
    <property type="project" value="InterPro"/>
</dbReference>
<evidence type="ECO:0000259" key="8">
    <source>
        <dbReference type="Pfam" id="PF10513"/>
    </source>
</evidence>
<evidence type="ECO:0000256" key="6">
    <source>
        <dbReference type="RuleBase" id="RU361124"/>
    </source>
</evidence>
<dbReference type="InterPro" id="IPR024943">
    <property type="entry name" value="Enhancer_polycomb"/>
</dbReference>
<evidence type="ECO:0000256" key="7">
    <source>
        <dbReference type="SAM" id="MobiDB-lite"/>
    </source>
</evidence>
<evidence type="ECO:0000256" key="2">
    <source>
        <dbReference type="ARBA" id="ARBA00008035"/>
    </source>
</evidence>
<dbReference type="GO" id="GO:0005634">
    <property type="term" value="C:nucleus"/>
    <property type="evidence" value="ECO:0007669"/>
    <property type="project" value="UniProtKB-SubCell"/>
</dbReference>
<proteinExistence type="inferred from homology"/>
<feature type="domain" description="Enhancer of polycomb-like N-terminal" evidence="8">
    <location>
        <begin position="239"/>
        <end position="327"/>
    </location>
</feature>
<dbReference type="OrthoDB" id="435275at2759"/>
<feature type="region of interest" description="Disordered" evidence="7">
    <location>
        <begin position="437"/>
        <end position="481"/>
    </location>
</feature>
<dbReference type="PANTHER" id="PTHR14898">
    <property type="entry name" value="ENHANCER OF POLYCOMB"/>
    <property type="match status" value="1"/>
</dbReference>
<feature type="region of interest" description="Disordered" evidence="7">
    <location>
        <begin position="116"/>
        <end position="135"/>
    </location>
</feature>
<evidence type="ECO:0000313" key="9">
    <source>
        <dbReference type="EMBL" id="KAF3326961.1"/>
    </source>
</evidence>
<keyword evidence="3 6" id="KW-0805">Transcription regulation</keyword>
<evidence type="ECO:0000256" key="3">
    <source>
        <dbReference type="ARBA" id="ARBA00023015"/>
    </source>
</evidence>
<comment type="caution">
    <text evidence="9">The sequence shown here is derived from an EMBL/GenBank/DDBJ whole genome shotgun (WGS) entry which is preliminary data.</text>
</comment>
<dbReference type="AlphaFoldDB" id="A0A833QYK6"/>
<organism evidence="9 10">
    <name type="scientific">Carex littledalei</name>
    <dbReference type="NCBI Taxonomy" id="544730"/>
    <lineage>
        <taxon>Eukaryota</taxon>
        <taxon>Viridiplantae</taxon>
        <taxon>Streptophyta</taxon>
        <taxon>Embryophyta</taxon>
        <taxon>Tracheophyta</taxon>
        <taxon>Spermatophyta</taxon>
        <taxon>Magnoliopsida</taxon>
        <taxon>Liliopsida</taxon>
        <taxon>Poales</taxon>
        <taxon>Cyperaceae</taxon>
        <taxon>Cyperoideae</taxon>
        <taxon>Cariceae</taxon>
        <taxon>Carex</taxon>
        <taxon>Carex subgen. Euthyceras</taxon>
    </lineage>
</organism>
<evidence type="ECO:0000313" key="10">
    <source>
        <dbReference type="Proteomes" id="UP000623129"/>
    </source>
</evidence>
<dbReference type="Pfam" id="PF10513">
    <property type="entry name" value="EPL1"/>
    <property type="match status" value="1"/>
</dbReference>
<evidence type="ECO:0000256" key="4">
    <source>
        <dbReference type="ARBA" id="ARBA00023163"/>
    </source>
</evidence>
<feature type="region of interest" description="Disordered" evidence="7">
    <location>
        <begin position="497"/>
        <end position="523"/>
    </location>
</feature>
<protein>
    <recommendedName>
        <fullName evidence="6">Enhancer of polycomb-like protein</fullName>
    </recommendedName>
</protein>
<keyword evidence="10" id="KW-1185">Reference proteome</keyword>
<gene>
    <name evidence="9" type="ORF">FCM35_KLT08591</name>
</gene>
<dbReference type="InterPro" id="IPR019542">
    <property type="entry name" value="Enhancer_polycomb-like_N"/>
</dbReference>
<dbReference type="GO" id="GO:0006357">
    <property type="term" value="P:regulation of transcription by RNA polymerase II"/>
    <property type="evidence" value="ECO:0007669"/>
    <property type="project" value="InterPro"/>
</dbReference>
<keyword evidence="5 6" id="KW-0539">Nucleus</keyword>
<accession>A0A833QYK6</accession>
<comment type="subcellular location">
    <subcellularLocation>
        <location evidence="1 6">Nucleus</location>
    </subcellularLocation>
</comment>
<feature type="region of interest" description="Disordered" evidence="7">
    <location>
        <begin position="1"/>
        <end position="23"/>
    </location>
</feature>
<sequence>MMFFMNKKSTSKPPSFLLGSHHEMKPISSFPQNSQPTTLLCVSGDDNDKDGSATKSINVDDKDATASSPPATCVVEGLVDQISHVIHSSTPTAPRSTLRRARPSYLSKLWPSSDQIVSRKPCSDTSSQPHSSKCSKPNYSDYALTCCANVLVTADNRGWRECGAHVVLDFDEQEGARLCVQFFRETKYFYRANQVMQPGSTNRYNHAMMWRGGRDWSLEFTERNQWFIFKEMYVECYNRNMRAASVKNIPTPGVLIVEGDNMVGFRRPFVRGLGYIRQVGSDIDVALDPSRVIYEMDSEDEEWVLGFNGERELTEDLFERIMDKCEKLSYVNNCTEFTKEQIEELMEDVGPMEVVKEVAGYWITKRMKKGMSLIRHLLPPLWMHYQKLLDEWEASVRKIKRAPHSALSKAPPAEKPPMFAFCLRPLSLQLECPQKKLLPSSRSHVGSRKSGRRLSARASRDRVASVSRLNHPKRTGVPASQFSDNHQAVSYLSHNQTVLTGKRKRPASFDMPDRMNPTSLPSDNLGFLKEDVEEFEARDAQNAALHAVNMARLKRQKTQLLMQKADLASSDMPDRMNPTSLPSDNLGFLKEDVEEFKVRDAQNAALHAANMARLKREKAQLLMQKADLAMYKARYSLMIVDAIKSSKG</sequence>
<dbReference type="Proteomes" id="UP000623129">
    <property type="component" value="Unassembled WGS sequence"/>
</dbReference>
<name>A0A833QYK6_9POAL</name>
<evidence type="ECO:0000256" key="5">
    <source>
        <dbReference type="ARBA" id="ARBA00023242"/>
    </source>
</evidence>
<comment type="similarity">
    <text evidence="2 6">Belongs to the enhancer of polycomb family.</text>
</comment>
<keyword evidence="4 6" id="KW-0804">Transcription</keyword>
<dbReference type="EMBL" id="SWLB01000018">
    <property type="protein sequence ID" value="KAF3326961.1"/>
    <property type="molecule type" value="Genomic_DNA"/>
</dbReference>
<evidence type="ECO:0000256" key="1">
    <source>
        <dbReference type="ARBA" id="ARBA00004123"/>
    </source>
</evidence>